<proteinExistence type="predicted"/>
<keyword evidence="2" id="KW-1185">Reference proteome</keyword>
<reference evidence="1 2" key="1">
    <citation type="journal article" date="2021" name="Commun. Biol.">
        <title>The genome of Shorea leprosula (Dipterocarpaceae) highlights the ecological relevance of drought in aseasonal tropical rainforests.</title>
        <authorList>
            <person name="Ng K.K.S."/>
            <person name="Kobayashi M.J."/>
            <person name="Fawcett J.A."/>
            <person name="Hatakeyama M."/>
            <person name="Paape T."/>
            <person name="Ng C.H."/>
            <person name="Ang C.C."/>
            <person name="Tnah L.H."/>
            <person name="Lee C.T."/>
            <person name="Nishiyama T."/>
            <person name="Sese J."/>
            <person name="O'Brien M.J."/>
            <person name="Copetti D."/>
            <person name="Mohd Noor M.I."/>
            <person name="Ong R.C."/>
            <person name="Putra M."/>
            <person name="Sireger I.Z."/>
            <person name="Indrioko S."/>
            <person name="Kosugi Y."/>
            <person name="Izuno A."/>
            <person name="Isagi Y."/>
            <person name="Lee S.L."/>
            <person name="Shimizu K.K."/>
        </authorList>
    </citation>
    <scope>NUCLEOTIDE SEQUENCE [LARGE SCALE GENOMIC DNA]</scope>
    <source>
        <strain evidence="1">214</strain>
    </source>
</reference>
<evidence type="ECO:0000313" key="1">
    <source>
        <dbReference type="EMBL" id="GKU90480.1"/>
    </source>
</evidence>
<dbReference type="EMBL" id="BPVZ01000004">
    <property type="protein sequence ID" value="GKU90479.1"/>
    <property type="molecule type" value="Genomic_DNA"/>
</dbReference>
<evidence type="ECO:0000313" key="2">
    <source>
        <dbReference type="Proteomes" id="UP001054252"/>
    </source>
</evidence>
<accession>A0AAV5HUK8</accession>
<dbReference type="EMBL" id="BPVZ01000004">
    <property type="protein sequence ID" value="GKU90480.1"/>
    <property type="molecule type" value="Genomic_DNA"/>
</dbReference>
<sequence>MAISSKTGRVLWRFLIVEMKPSYSISANPIWGIEIVDLSAIVRSTSSMRCQLSCILIYLLM</sequence>
<comment type="caution">
    <text evidence="1">The sequence shown here is derived from an EMBL/GenBank/DDBJ whole genome shotgun (WGS) entry which is preliminary data.</text>
</comment>
<organism evidence="1 2">
    <name type="scientific">Rubroshorea leprosula</name>
    <dbReference type="NCBI Taxonomy" id="152421"/>
    <lineage>
        <taxon>Eukaryota</taxon>
        <taxon>Viridiplantae</taxon>
        <taxon>Streptophyta</taxon>
        <taxon>Embryophyta</taxon>
        <taxon>Tracheophyta</taxon>
        <taxon>Spermatophyta</taxon>
        <taxon>Magnoliopsida</taxon>
        <taxon>eudicotyledons</taxon>
        <taxon>Gunneridae</taxon>
        <taxon>Pentapetalae</taxon>
        <taxon>rosids</taxon>
        <taxon>malvids</taxon>
        <taxon>Malvales</taxon>
        <taxon>Dipterocarpaceae</taxon>
        <taxon>Rubroshorea</taxon>
    </lineage>
</organism>
<dbReference type="AlphaFoldDB" id="A0AAV5HUK8"/>
<dbReference type="Proteomes" id="UP001054252">
    <property type="component" value="Unassembled WGS sequence"/>
</dbReference>
<protein>
    <submittedName>
        <fullName evidence="1">Uncharacterized protein</fullName>
    </submittedName>
</protein>
<gene>
    <name evidence="1" type="ORF">SLEP1_g4468</name>
</gene>
<name>A0AAV5HUK8_9ROSI</name>